<dbReference type="Gene3D" id="1.10.287.950">
    <property type="entry name" value="Methyl-accepting chemotaxis protein"/>
    <property type="match status" value="1"/>
</dbReference>
<dbReference type="GO" id="GO:0007165">
    <property type="term" value="P:signal transduction"/>
    <property type="evidence" value="ECO:0007669"/>
    <property type="project" value="UniProtKB-KW"/>
</dbReference>
<dbReference type="PROSITE" id="PS50885">
    <property type="entry name" value="HAMP"/>
    <property type="match status" value="1"/>
</dbReference>
<feature type="transmembrane region" description="Helical" evidence="10">
    <location>
        <begin position="198"/>
        <end position="219"/>
    </location>
</feature>
<comment type="subcellular location">
    <subcellularLocation>
        <location evidence="1">Cell inner membrane</location>
        <topology evidence="1">Multi-pass membrane protein</topology>
    </subcellularLocation>
</comment>
<dbReference type="InterPro" id="IPR004090">
    <property type="entry name" value="Chemotax_Me-accpt_rcpt"/>
</dbReference>
<dbReference type="SMART" id="SM00304">
    <property type="entry name" value="HAMP"/>
    <property type="match status" value="1"/>
</dbReference>
<evidence type="ECO:0000259" key="12">
    <source>
        <dbReference type="PROSITE" id="PS50192"/>
    </source>
</evidence>
<organism evidence="14 15">
    <name type="scientific">Desulfuribacillus stibiiarsenatis</name>
    <dbReference type="NCBI Taxonomy" id="1390249"/>
    <lineage>
        <taxon>Bacteria</taxon>
        <taxon>Bacillati</taxon>
        <taxon>Bacillota</taxon>
        <taxon>Desulfuribacillia</taxon>
        <taxon>Desulfuribacillales</taxon>
        <taxon>Desulfuribacillaceae</taxon>
        <taxon>Desulfuribacillus</taxon>
    </lineage>
</organism>
<dbReference type="PANTHER" id="PTHR32089:SF112">
    <property type="entry name" value="LYSOZYME-LIKE PROTEIN-RELATED"/>
    <property type="match status" value="1"/>
</dbReference>
<dbReference type="Pfam" id="PF00672">
    <property type="entry name" value="HAMP"/>
    <property type="match status" value="1"/>
</dbReference>
<dbReference type="InterPro" id="IPR004089">
    <property type="entry name" value="MCPsignal_dom"/>
</dbReference>
<feature type="domain" description="HAMP" evidence="13">
    <location>
        <begin position="217"/>
        <end position="270"/>
    </location>
</feature>
<dbReference type="RefSeq" id="WP_069702190.1">
    <property type="nucleotide sequence ID" value="NZ_MJAT01000022.1"/>
</dbReference>
<evidence type="ECO:0000313" key="15">
    <source>
        <dbReference type="Proteomes" id="UP000095255"/>
    </source>
</evidence>
<dbReference type="CDD" id="cd11386">
    <property type="entry name" value="MCP_signal"/>
    <property type="match status" value="1"/>
</dbReference>
<dbReference type="EMBL" id="MJAT01000022">
    <property type="protein sequence ID" value="OEH85364.1"/>
    <property type="molecule type" value="Genomic_DNA"/>
</dbReference>
<comment type="similarity">
    <text evidence="8">Belongs to the methyl-accepting chemotaxis (MCP) protein family.</text>
</comment>
<feature type="domain" description="T-SNARE coiled-coil homology" evidence="12">
    <location>
        <begin position="511"/>
        <end position="573"/>
    </location>
</feature>
<dbReference type="GO" id="GO:0004888">
    <property type="term" value="F:transmembrane signaling receptor activity"/>
    <property type="evidence" value="ECO:0007669"/>
    <property type="project" value="InterPro"/>
</dbReference>
<keyword evidence="5 10" id="KW-1133">Transmembrane helix</keyword>
<sequence>MVYWYKKLSNNIGMKVMIVVWVGIFIAAMMQVWFGYSLNKDHLMLSAQQKLIGDLQLGAEAFDRKVPGDWKVENGNLYKGSTQINDNPEVLEIVDNLGKLMGSNTVTIFQGDTRVATNVLTAEGKRAIGTQISETVGKAVLQDKIRYVGRANVVGTWNQTAYDPIHDSQGNVIGIWYTGVPEDYYIQLAKDGIIPNVVVGYFSASIYATILFFILRWLIFIPIRRLQVNANQIANYNLHIEPLQVRNEDEIGDVTKAFNTMLANLKNIVGNVTDSANRVTHISENLSDGAKQTEQTSQEVAHNIGEIADGANSQAAHASNIMEMIEDTKEQVEIGYKEASKTAINTMESTKVAKEGQEAISKAIANLGSVTKTVQFATDAIQKLGRRSNEIGGIVTIISDIANQTNLLALNAAIEAARAGEQGRGFAVVSDEVRKLAEQSNQAAEKIGNLIQDIQAETSVTVRTMESNLETVQSQVNIIQEGGKALTEIVKNVEQTEVDANSIQKIFEQLTDNANQVLRAVEEISNIISRAASASQQVAAAAEEQSSTVEEIASNAEELSLMAKSLNEEVSKFTT</sequence>
<keyword evidence="6 10" id="KW-0472">Membrane</keyword>
<dbReference type="Pfam" id="PF00015">
    <property type="entry name" value="MCPsignal"/>
    <property type="match status" value="1"/>
</dbReference>
<dbReference type="InterPro" id="IPR029151">
    <property type="entry name" value="Sensor-like_sf"/>
</dbReference>
<dbReference type="PROSITE" id="PS50192">
    <property type="entry name" value="T_SNARE"/>
    <property type="match status" value="1"/>
</dbReference>
<dbReference type="PROSITE" id="PS50111">
    <property type="entry name" value="CHEMOTAXIS_TRANSDUC_2"/>
    <property type="match status" value="1"/>
</dbReference>
<dbReference type="GO" id="GO:0005886">
    <property type="term" value="C:plasma membrane"/>
    <property type="evidence" value="ECO:0007669"/>
    <property type="project" value="UniProtKB-SubCell"/>
</dbReference>
<evidence type="ECO:0000313" key="14">
    <source>
        <dbReference type="EMBL" id="OEH85364.1"/>
    </source>
</evidence>
<comment type="caution">
    <text evidence="14">The sequence shown here is derived from an EMBL/GenBank/DDBJ whole genome shotgun (WGS) entry which is preliminary data.</text>
</comment>
<evidence type="ECO:0000256" key="3">
    <source>
        <dbReference type="ARBA" id="ARBA00022519"/>
    </source>
</evidence>
<dbReference type="Pfam" id="PF17202">
    <property type="entry name" value="sCache_3_3"/>
    <property type="match status" value="1"/>
</dbReference>
<keyword evidence="7 9" id="KW-0807">Transducer</keyword>
<evidence type="ECO:0000256" key="6">
    <source>
        <dbReference type="ARBA" id="ARBA00023136"/>
    </source>
</evidence>
<dbReference type="OrthoDB" id="9814363at2"/>
<dbReference type="STRING" id="1390249.BHU72_04530"/>
<dbReference type="PANTHER" id="PTHR32089">
    <property type="entry name" value="METHYL-ACCEPTING CHEMOTAXIS PROTEIN MCPB"/>
    <property type="match status" value="1"/>
</dbReference>
<evidence type="ECO:0008006" key="16">
    <source>
        <dbReference type="Google" id="ProtNLM"/>
    </source>
</evidence>
<evidence type="ECO:0000256" key="4">
    <source>
        <dbReference type="ARBA" id="ARBA00022692"/>
    </source>
</evidence>
<evidence type="ECO:0000256" key="10">
    <source>
        <dbReference type="SAM" id="Phobius"/>
    </source>
</evidence>
<evidence type="ECO:0000256" key="8">
    <source>
        <dbReference type="ARBA" id="ARBA00029447"/>
    </source>
</evidence>
<dbReference type="InterPro" id="IPR033463">
    <property type="entry name" value="sCache_3"/>
</dbReference>
<reference evidence="14 15" key="1">
    <citation type="submission" date="2016-09" db="EMBL/GenBank/DDBJ databases">
        <title>Desulfuribacillus arsenicus sp. nov., an obligately anaerobic, dissimilatory arsenic- and antimonate-reducing bacterium isolated from anoxic sediments.</title>
        <authorList>
            <person name="Abin C.A."/>
            <person name="Hollibaugh J.T."/>
        </authorList>
    </citation>
    <scope>NUCLEOTIDE SEQUENCE [LARGE SCALE GENOMIC DNA]</scope>
    <source>
        <strain evidence="14 15">MLFW-2</strain>
    </source>
</reference>
<dbReference type="AlphaFoldDB" id="A0A1E5L5M7"/>
<evidence type="ECO:0000259" key="13">
    <source>
        <dbReference type="PROSITE" id="PS50885"/>
    </source>
</evidence>
<accession>A0A1E5L5M7</accession>
<feature type="transmembrane region" description="Helical" evidence="10">
    <location>
        <begin position="12"/>
        <end position="36"/>
    </location>
</feature>
<keyword evidence="4 10" id="KW-0812">Transmembrane</keyword>
<dbReference type="Proteomes" id="UP000095255">
    <property type="component" value="Unassembled WGS sequence"/>
</dbReference>
<evidence type="ECO:0000256" key="9">
    <source>
        <dbReference type="PROSITE-ProRule" id="PRU00284"/>
    </source>
</evidence>
<protein>
    <recommendedName>
        <fullName evidence="16">Chemotaxis protein</fullName>
    </recommendedName>
</protein>
<dbReference type="SUPFAM" id="SSF58104">
    <property type="entry name" value="Methyl-accepting chemotaxis protein (MCP) signaling domain"/>
    <property type="match status" value="1"/>
</dbReference>
<evidence type="ECO:0000259" key="11">
    <source>
        <dbReference type="PROSITE" id="PS50111"/>
    </source>
</evidence>
<evidence type="ECO:0000256" key="1">
    <source>
        <dbReference type="ARBA" id="ARBA00004429"/>
    </source>
</evidence>
<evidence type="ECO:0000256" key="5">
    <source>
        <dbReference type="ARBA" id="ARBA00022989"/>
    </source>
</evidence>
<keyword evidence="15" id="KW-1185">Reference proteome</keyword>
<proteinExistence type="inferred from homology"/>
<gene>
    <name evidence="14" type="ORF">BHU72_04530</name>
</gene>
<dbReference type="InterPro" id="IPR003660">
    <property type="entry name" value="HAMP_dom"/>
</dbReference>
<dbReference type="CDD" id="cd06225">
    <property type="entry name" value="HAMP"/>
    <property type="match status" value="1"/>
</dbReference>
<keyword evidence="2" id="KW-1003">Cell membrane</keyword>
<dbReference type="SMART" id="SM00283">
    <property type="entry name" value="MA"/>
    <property type="match status" value="1"/>
</dbReference>
<evidence type="ECO:0000256" key="7">
    <source>
        <dbReference type="ARBA" id="ARBA00023224"/>
    </source>
</evidence>
<name>A0A1E5L5M7_9FIRM</name>
<feature type="domain" description="Methyl-accepting transducer" evidence="11">
    <location>
        <begin position="289"/>
        <end position="525"/>
    </location>
</feature>
<dbReference type="InterPro" id="IPR000727">
    <property type="entry name" value="T_SNARE_dom"/>
</dbReference>
<evidence type="ECO:0000256" key="2">
    <source>
        <dbReference type="ARBA" id="ARBA00022475"/>
    </source>
</evidence>
<dbReference type="SUPFAM" id="SSF103190">
    <property type="entry name" value="Sensory domain-like"/>
    <property type="match status" value="1"/>
</dbReference>
<keyword evidence="3" id="KW-0997">Cell inner membrane</keyword>
<dbReference type="PRINTS" id="PR00260">
    <property type="entry name" value="CHEMTRNSDUCR"/>
</dbReference>
<dbReference type="GO" id="GO:0006935">
    <property type="term" value="P:chemotaxis"/>
    <property type="evidence" value="ECO:0007669"/>
    <property type="project" value="InterPro"/>
</dbReference>